<feature type="domain" description="NADH-Ubiquinone oxidoreductase (complex I) chain 5 N-terminal" evidence="19">
    <location>
        <begin position="42"/>
        <end position="90"/>
    </location>
</feature>
<keyword evidence="5 17" id="KW-0813">Transport</keyword>
<dbReference type="InterPro" id="IPR003945">
    <property type="entry name" value="NU5C-like"/>
</dbReference>
<feature type="transmembrane region" description="Helical" evidence="17">
    <location>
        <begin position="238"/>
        <end position="263"/>
    </location>
</feature>
<evidence type="ECO:0000313" key="21">
    <source>
        <dbReference type="EMBL" id="AVJ52470.1"/>
    </source>
</evidence>
<keyword evidence="6" id="KW-0679">Respiratory chain</keyword>
<evidence type="ECO:0000256" key="8">
    <source>
        <dbReference type="ARBA" id="ARBA00022792"/>
    </source>
</evidence>
<comment type="function">
    <text evidence="1">Core subunit of the mitochondrial membrane respiratory chain NADH dehydrogenase (Complex I) that is believed to belong to the minimal assembly required for catalysis. Complex I functions in the transfer of electrons from NADH to the respiratory chain. The immediate electron acceptor for the enzyme is believed to be ubiquinone.</text>
</comment>
<feature type="transmembrane region" description="Helical" evidence="17">
    <location>
        <begin position="179"/>
        <end position="196"/>
    </location>
</feature>
<evidence type="ECO:0000259" key="18">
    <source>
        <dbReference type="Pfam" id="PF00361"/>
    </source>
</evidence>
<feature type="transmembrane region" description="Helical" evidence="17">
    <location>
        <begin position="295"/>
        <end position="316"/>
    </location>
</feature>
<keyword evidence="9" id="KW-1278">Translocase</keyword>
<keyword evidence="8" id="KW-0999">Mitochondrion inner membrane</keyword>
<feature type="transmembrane region" description="Helical" evidence="17">
    <location>
        <begin position="455"/>
        <end position="476"/>
    </location>
</feature>
<evidence type="ECO:0000259" key="19">
    <source>
        <dbReference type="Pfam" id="PF00662"/>
    </source>
</evidence>
<evidence type="ECO:0000256" key="13">
    <source>
        <dbReference type="ARBA" id="ARBA00023075"/>
    </source>
</evidence>
<dbReference type="PANTHER" id="PTHR42829">
    <property type="entry name" value="NADH-UBIQUINONE OXIDOREDUCTASE CHAIN 5"/>
    <property type="match status" value="1"/>
</dbReference>
<dbReference type="GO" id="GO:0005743">
    <property type="term" value="C:mitochondrial inner membrane"/>
    <property type="evidence" value="ECO:0007669"/>
    <property type="project" value="UniProtKB-SubCell"/>
</dbReference>
<keyword evidence="14 17" id="KW-0496">Mitochondrion</keyword>
<dbReference type="EC" id="7.1.1.2" evidence="3 17"/>
<evidence type="ECO:0000256" key="10">
    <source>
        <dbReference type="ARBA" id="ARBA00022982"/>
    </source>
</evidence>
<feature type="transmembrane region" description="Helical" evidence="17">
    <location>
        <begin position="50"/>
        <end position="76"/>
    </location>
</feature>
<feature type="transmembrane region" description="Helical" evidence="17">
    <location>
        <begin position="552"/>
        <end position="569"/>
    </location>
</feature>
<feature type="transmembrane region" description="Helical" evidence="17">
    <location>
        <begin position="208"/>
        <end position="232"/>
    </location>
</feature>
<dbReference type="Pfam" id="PF00662">
    <property type="entry name" value="Proton_antipo_N"/>
    <property type="match status" value="1"/>
</dbReference>
<feature type="transmembrane region" description="Helical" evidence="17">
    <location>
        <begin position="9"/>
        <end position="30"/>
    </location>
</feature>
<keyword evidence="11 17" id="KW-1133">Transmembrane helix</keyword>
<feature type="transmembrane region" description="Helical" evidence="17">
    <location>
        <begin position="88"/>
        <end position="107"/>
    </location>
</feature>
<dbReference type="GO" id="GO:0042773">
    <property type="term" value="P:ATP synthesis coupled electron transport"/>
    <property type="evidence" value="ECO:0007669"/>
    <property type="project" value="InterPro"/>
</dbReference>
<comment type="catalytic activity">
    <reaction evidence="16 17">
        <text>a ubiquinone + NADH + 5 H(+)(in) = a ubiquinol + NAD(+) + 4 H(+)(out)</text>
        <dbReference type="Rhea" id="RHEA:29091"/>
        <dbReference type="Rhea" id="RHEA-COMP:9565"/>
        <dbReference type="Rhea" id="RHEA-COMP:9566"/>
        <dbReference type="ChEBI" id="CHEBI:15378"/>
        <dbReference type="ChEBI" id="CHEBI:16389"/>
        <dbReference type="ChEBI" id="CHEBI:17976"/>
        <dbReference type="ChEBI" id="CHEBI:57540"/>
        <dbReference type="ChEBI" id="CHEBI:57945"/>
        <dbReference type="EC" id="7.1.1.2"/>
    </reaction>
</comment>
<evidence type="ECO:0000256" key="4">
    <source>
        <dbReference type="ARBA" id="ARBA00021096"/>
    </source>
</evidence>
<dbReference type="Pfam" id="PF00361">
    <property type="entry name" value="Proton_antipo_M"/>
    <property type="match status" value="1"/>
</dbReference>
<feature type="transmembrane region" description="Helical" evidence="17">
    <location>
        <begin position="418"/>
        <end position="443"/>
    </location>
</feature>
<feature type="domain" description="NADH:quinone oxidoreductase/Mrp antiporter transmembrane" evidence="18">
    <location>
        <begin position="107"/>
        <end position="381"/>
    </location>
</feature>
<evidence type="ECO:0000256" key="15">
    <source>
        <dbReference type="ARBA" id="ARBA00023136"/>
    </source>
</evidence>
<dbReference type="InterPro" id="IPR001750">
    <property type="entry name" value="ND/Mrp_TM"/>
</dbReference>
<dbReference type="PANTHER" id="PTHR42829:SF2">
    <property type="entry name" value="NADH-UBIQUINONE OXIDOREDUCTASE CHAIN 5"/>
    <property type="match status" value="1"/>
</dbReference>
<gene>
    <name evidence="21" type="primary">ND5</name>
</gene>
<organism evidence="21">
    <name type="scientific">Tectocoris diophthalmus</name>
    <name type="common">cotton harlequin bug</name>
    <dbReference type="NCBI Taxonomy" id="159956"/>
    <lineage>
        <taxon>Eukaryota</taxon>
        <taxon>Metazoa</taxon>
        <taxon>Ecdysozoa</taxon>
        <taxon>Arthropoda</taxon>
        <taxon>Hexapoda</taxon>
        <taxon>Insecta</taxon>
        <taxon>Pterygota</taxon>
        <taxon>Neoptera</taxon>
        <taxon>Paraneoptera</taxon>
        <taxon>Hemiptera</taxon>
        <taxon>Heteroptera</taxon>
        <taxon>Panheteroptera</taxon>
        <taxon>Pentatomomorpha</taxon>
        <taxon>Pentatomoidea</taxon>
        <taxon>Scutelleridae</taxon>
        <taxon>Tectocorinae</taxon>
        <taxon>Tectocoris</taxon>
    </lineage>
</organism>
<reference evidence="21" key="1">
    <citation type="journal article" date="2018" name="Cladistics">
        <title>Phylogeny and the colourful history of jewel bugs (Insecta: Hemiptera: Scutelleridae).</title>
        <authorList>
            <person name="Wu Y."/>
            <person name="Redei D."/>
            <person name="Eger J."/>
            <person name="Wang Y."/>
            <person name="Wu H."/>
            <person name="Carapezza A."/>
            <person name="Kment P."/>
            <person name="Cai B."/>
            <person name="Sun X."/>
            <person name="Guo P."/>
            <person name="Luo J."/>
            <person name="Xie Q."/>
        </authorList>
    </citation>
    <scope>NUCLEOTIDE SEQUENCE</scope>
</reference>
<geneLocation type="mitochondrion" evidence="21"/>
<keyword evidence="10" id="KW-0249">Electron transport</keyword>
<proteinExistence type="inferred from homology"/>
<evidence type="ECO:0000256" key="17">
    <source>
        <dbReference type="RuleBase" id="RU003404"/>
    </source>
</evidence>
<evidence type="ECO:0000256" key="12">
    <source>
        <dbReference type="ARBA" id="ARBA00023027"/>
    </source>
</evidence>
<comment type="subcellular location">
    <subcellularLocation>
        <location evidence="2">Mitochondrion inner membrane</location>
        <topology evidence="2">Multi-pass membrane protein</topology>
    </subcellularLocation>
</comment>
<dbReference type="GO" id="GO:0008137">
    <property type="term" value="F:NADH dehydrogenase (ubiquinone) activity"/>
    <property type="evidence" value="ECO:0007669"/>
    <property type="project" value="UniProtKB-EC"/>
</dbReference>
<evidence type="ECO:0000259" key="20">
    <source>
        <dbReference type="Pfam" id="PF06455"/>
    </source>
</evidence>
<evidence type="ECO:0000256" key="5">
    <source>
        <dbReference type="ARBA" id="ARBA00022448"/>
    </source>
</evidence>
<feature type="transmembrane region" description="Helical" evidence="17">
    <location>
        <begin position="488"/>
        <end position="508"/>
    </location>
</feature>
<feature type="domain" description="NADH dehydrogenase subunit 5 C-terminal" evidence="20">
    <location>
        <begin position="391"/>
        <end position="569"/>
    </location>
</feature>
<evidence type="ECO:0000256" key="3">
    <source>
        <dbReference type="ARBA" id="ARBA00012944"/>
    </source>
</evidence>
<name>A0A2P1CMC0_9HEMI</name>
<keyword evidence="7 17" id="KW-0812">Transmembrane</keyword>
<comment type="similarity">
    <text evidence="17">Belongs to the complex I subunit 5 family.</text>
</comment>
<evidence type="ECO:0000256" key="2">
    <source>
        <dbReference type="ARBA" id="ARBA00004448"/>
    </source>
</evidence>
<evidence type="ECO:0000256" key="14">
    <source>
        <dbReference type="ARBA" id="ARBA00023128"/>
    </source>
</evidence>
<evidence type="ECO:0000256" key="16">
    <source>
        <dbReference type="ARBA" id="ARBA00049551"/>
    </source>
</evidence>
<sequence>MVKLCKYKFWFFLIFIMALLCFCLGLYFLLKDILYMYDWEILTLNSVSLSMTLLIDWMSMMFLGCVLLISSMVIFYSSSYMDSDMYKLRFLYLLLLFVLSMVLFIVSPNLISILLGWDGLGLVSYCLVIYFQSLKSFNAGMLTVLTNRIGDAAFLIAIAWFFNFGSWNYVYFMDLNYDWVNWILFLMVLAAFTKSAQIPFSSWLPAAMAAPTPVSALVHSSTLVTAGVYLLIRFSDLILSYDLSVFLLLSCLTMFMSGLCANFEYDFKKIIALSTLSQLGLMMSSLFMGMPMLSFFHLLSHAFFKALLFLCAGLMIHCMGSSQDIRHMGYMVNHLPYTCACFCISNLSLCGIPFMSGFYSKDLILEYMMMGYFNLFIYILYFISVGLTVCYTFRLIYYCISINNGNYTFQALVEDTTMMFSMIFLTFMSIMYGSSLMWLLFPYPDLLVFPIECKLMPLVFVLSGAILGYNMSFLYLSDNLWGLLMNFMVTYMSGMWFLPVFSSLLLYPNSLFLSKSYNVIMDSGWGEFLVSKSLPAFSSYFSFYISKYQFNGVKMFLLSFIFIGFFFSLL</sequence>
<accession>A0A2P1CMC0</accession>
<feature type="transmembrane region" description="Helical" evidence="17">
    <location>
        <begin position="375"/>
        <end position="397"/>
    </location>
</feature>
<dbReference type="GO" id="GO:0003954">
    <property type="term" value="F:NADH dehydrogenase activity"/>
    <property type="evidence" value="ECO:0007669"/>
    <property type="project" value="TreeGrafter"/>
</dbReference>
<keyword evidence="12 17" id="KW-0520">NAD</keyword>
<dbReference type="AlphaFoldDB" id="A0A2P1CMC0"/>
<evidence type="ECO:0000256" key="1">
    <source>
        <dbReference type="ARBA" id="ARBA00003257"/>
    </source>
</evidence>
<keyword evidence="15 17" id="KW-0472">Membrane</keyword>
<comment type="function">
    <text evidence="17">Core subunit of the mitochondrial membrane respiratory chain NADH dehydrogenase (Complex I) which catalyzes electron transfer from NADH through the respiratory chain, using ubiquinone as an electron acceptor. Essential for the catalytic activity and assembly of complex I.</text>
</comment>
<evidence type="ECO:0000256" key="9">
    <source>
        <dbReference type="ARBA" id="ARBA00022967"/>
    </source>
</evidence>
<dbReference type="InterPro" id="IPR001516">
    <property type="entry name" value="Proton_antipo_N"/>
</dbReference>
<dbReference type="Pfam" id="PF06455">
    <property type="entry name" value="NADH5_C"/>
    <property type="match status" value="1"/>
</dbReference>
<dbReference type="EMBL" id="MF173828">
    <property type="protein sequence ID" value="AVJ52470.1"/>
    <property type="molecule type" value="Genomic_DNA"/>
</dbReference>
<keyword evidence="13 17" id="KW-0830">Ubiquinone</keyword>
<dbReference type="PRINTS" id="PR01434">
    <property type="entry name" value="NADHDHGNASE5"/>
</dbReference>
<protein>
    <recommendedName>
        <fullName evidence="4 17">NADH-ubiquinone oxidoreductase chain 5</fullName>
        <ecNumber evidence="3 17">7.1.1.2</ecNumber>
    </recommendedName>
</protein>
<feature type="transmembrane region" description="Helical" evidence="17">
    <location>
        <begin position="337"/>
        <end position="355"/>
    </location>
</feature>
<evidence type="ECO:0000256" key="11">
    <source>
        <dbReference type="ARBA" id="ARBA00022989"/>
    </source>
</evidence>
<feature type="transmembrane region" description="Helical" evidence="17">
    <location>
        <begin position="152"/>
        <end position="173"/>
    </location>
</feature>
<dbReference type="InterPro" id="IPR010934">
    <property type="entry name" value="NADH_DH_su5_C"/>
</dbReference>
<dbReference type="GO" id="GO:0015990">
    <property type="term" value="P:electron transport coupled proton transport"/>
    <property type="evidence" value="ECO:0007669"/>
    <property type="project" value="TreeGrafter"/>
</dbReference>
<evidence type="ECO:0000256" key="7">
    <source>
        <dbReference type="ARBA" id="ARBA00022692"/>
    </source>
</evidence>
<evidence type="ECO:0000256" key="6">
    <source>
        <dbReference type="ARBA" id="ARBA00022660"/>
    </source>
</evidence>